<evidence type="ECO:0000313" key="2">
    <source>
        <dbReference type="Proteomes" id="UP001165064"/>
    </source>
</evidence>
<sequence>MMTVELGITSLYLEMEFLESLLIRCDCIIINQVRFLEDEERLWLQPEKVIAIHDLKASAVEKLVDSIQSFPNLKTITVVKPTHHVIRELQQLTFVLDKSMLNFVIICPLSWIQ</sequence>
<protein>
    <submittedName>
        <fullName evidence="1">Unnamed protein product</fullName>
    </submittedName>
</protein>
<reference evidence="1" key="1">
    <citation type="submission" date="2023-04" db="EMBL/GenBank/DDBJ databases">
        <title>Ambrosiozyma monospora NBRC 10751.</title>
        <authorList>
            <person name="Ichikawa N."/>
            <person name="Sato H."/>
            <person name="Tonouchi N."/>
        </authorList>
    </citation>
    <scope>NUCLEOTIDE SEQUENCE</scope>
    <source>
        <strain evidence="1">NBRC 10751</strain>
    </source>
</reference>
<dbReference type="Proteomes" id="UP001165064">
    <property type="component" value="Unassembled WGS sequence"/>
</dbReference>
<accession>A0ACB5T9W6</accession>
<keyword evidence="2" id="KW-1185">Reference proteome</keyword>
<name>A0ACB5T9W6_AMBMO</name>
<dbReference type="EMBL" id="BSXS01005501">
    <property type="protein sequence ID" value="GME84436.1"/>
    <property type="molecule type" value="Genomic_DNA"/>
</dbReference>
<evidence type="ECO:0000313" key="1">
    <source>
        <dbReference type="EMBL" id="GME84436.1"/>
    </source>
</evidence>
<organism evidence="1 2">
    <name type="scientific">Ambrosiozyma monospora</name>
    <name type="common">Yeast</name>
    <name type="synonym">Endomycopsis monosporus</name>
    <dbReference type="NCBI Taxonomy" id="43982"/>
    <lineage>
        <taxon>Eukaryota</taxon>
        <taxon>Fungi</taxon>
        <taxon>Dikarya</taxon>
        <taxon>Ascomycota</taxon>
        <taxon>Saccharomycotina</taxon>
        <taxon>Pichiomycetes</taxon>
        <taxon>Pichiales</taxon>
        <taxon>Pichiaceae</taxon>
        <taxon>Ambrosiozyma</taxon>
    </lineage>
</organism>
<gene>
    <name evidence="1" type="ORF">Amon02_000684100</name>
</gene>
<comment type="caution">
    <text evidence="1">The sequence shown here is derived from an EMBL/GenBank/DDBJ whole genome shotgun (WGS) entry which is preliminary data.</text>
</comment>
<proteinExistence type="predicted"/>